<sequence>MNAAHKRFESMEKALQESINRLEKEKEKLVAAHDVEISSQIKQHDKTRIELSAWKLEMQNALNDIETLKRENDDLRNSFDAVSQANGSSSQSKVETASV</sequence>
<feature type="coiled-coil region" evidence="1">
    <location>
        <begin position="5"/>
        <end position="85"/>
    </location>
</feature>
<dbReference type="EMBL" id="JATAAI010000001">
    <property type="protein sequence ID" value="KAK1748377.1"/>
    <property type="molecule type" value="Genomic_DNA"/>
</dbReference>
<comment type="caution">
    <text evidence="2">The sequence shown here is derived from an EMBL/GenBank/DDBJ whole genome shotgun (WGS) entry which is preliminary data.</text>
</comment>
<evidence type="ECO:0000313" key="3">
    <source>
        <dbReference type="Proteomes" id="UP001224775"/>
    </source>
</evidence>
<evidence type="ECO:0000256" key="1">
    <source>
        <dbReference type="SAM" id="Coils"/>
    </source>
</evidence>
<dbReference type="Proteomes" id="UP001224775">
    <property type="component" value="Unassembled WGS sequence"/>
</dbReference>
<evidence type="ECO:0000313" key="2">
    <source>
        <dbReference type="EMBL" id="KAK1748377.1"/>
    </source>
</evidence>
<organism evidence="2 3">
    <name type="scientific">Skeletonema marinoi</name>
    <dbReference type="NCBI Taxonomy" id="267567"/>
    <lineage>
        <taxon>Eukaryota</taxon>
        <taxon>Sar</taxon>
        <taxon>Stramenopiles</taxon>
        <taxon>Ochrophyta</taxon>
        <taxon>Bacillariophyta</taxon>
        <taxon>Coscinodiscophyceae</taxon>
        <taxon>Thalassiosirophycidae</taxon>
        <taxon>Thalassiosirales</taxon>
        <taxon>Skeletonemataceae</taxon>
        <taxon>Skeletonema</taxon>
        <taxon>Skeletonema marinoi-dohrnii complex</taxon>
    </lineage>
</organism>
<accession>A0AAD9DIG2</accession>
<gene>
    <name evidence="2" type="ORF">QTG54_000316</name>
</gene>
<keyword evidence="1" id="KW-0175">Coiled coil</keyword>
<proteinExistence type="predicted"/>
<dbReference type="AlphaFoldDB" id="A0AAD9DIG2"/>
<name>A0AAD9DIG2_9STRA</name>
<reference evidence="2" key="1">
    <citation type="submission" date="2023-06" db="EMBL/GenBank/DDBJ databases">
        <title>Survivors Of The Sea: Transcriptome response of Skeletonema marinoi to long-term dormancy.</title>
        <authorList>
            <person name="Pinder M.I.M."/>
            <person name="Kourtchenko O."/>
            <person name="Robertson E.K."/>
            <person name="Larsson T."/>
            <person name="Maumus F."/>
            <person name="Osuna-Cruz C.M."/>
            <person name="Vancaester E."/>
            <person name="Stenow R."/>
            <person name="Vandepoele K."/>
            <person name="Ploug H."/>
            <person name="Bruchert V."/>
            <person name="Godhe A."/>
            <person name="Topel M."/>
        </authorList>
    </citation>
    <scope>NUCLEOTIDE SEQUENCE</scope>
    <source>
        <strain evidence="2">R05AC</strain>
    </source>
</reference>
<protein>
    <submittedName>
        <fullName evidence="2">Uncharacterized protein</fullName>
    </submittedName>
</protein>
<keyword evidence="3" id="KW-1185">Reference proteome</keyword>